<evidence type="ECO:0000256" key="3">
    <source>
        <dbReference type="SAM" id="SignalP"/>
    </source>
</evidence>
<dbReference type="InterPro" id="IPR046357">
    <property type="entry name" value="PPIase_dom_sf"/>
</dbReference>
<keyword evidence="1 5" id="KW-0413">Isomerase</keyword>
<keyword evidence="1" id="KW-0697">Rotamase</keyword>
<dbReference type="PROSITE" id="PS50198">
    <property type="entry name" value="PPIC_PPIASE_2"/>
    <property type="match status" value="1"/>
</dbReference>
<evidence type="ECO:0000313" key="5">
    <source>
        <dbReference type="EMBL" id="TBL69022.1"/>
    </source>
</evidence>
<dbReference type="AlphaFoldDB" id="A0A4Q9DFQ7"/>
<proteinExistence type="predicted"/>
<protein>
    <submittedName>
        <fullName evidence="5">Peptidylprolyl isomerase</fullName>
    </submittedName>
</protein>
<accession>A0A4Q9DFQ7</accession>
<evidence type="ECO:0000256" key="2">
    <source>
        <dbReference type="SAM" id="MobiDB-lite"/>
    </source>
</evidence>
<dbReference type="GO" id="GO:0003755">
    <property type="term" value="F:peptidyl-prolyl cis-trans isomerase activity"/>
    <property type="evidence" value="ECO:0007669"/>
    <property type="project" value="UniProtKB-KW"/>
</dbReference>
<reference evidence="5 6" key="1">
    <citation type="submission" date="2019-02" db="EMBL/GenBank/DDBJ databases">
        <title>Paenibacillus sp. nov., isolated from surface-sterilized tissue of Thalictrum simplex L.</title>
        <authorList>
            <person name="Tuo L."/>
        </authorList>
    </citation>
    <scope>NUCLEOTIDE SEQUENCE [LARGE SCALE GENOMIC DNA]</scope>
    <source>
        <strain evidence="5 6">N2SHLJ1</strain>
    </source>
</reference>
<dbReference type="EMBL" id="SIRE01000042">
    <property type="protein sequence ID" value="TBL69022.1"/>
    <property type="molecule type" value="Genomic_DNA"/>
</dbReference>
<evidence type="ECO:0000256" key="1">
    <source>
        <dbReference type="PROSITE-ProRule" id="PRU00278"/>
    </source>
</evidence>
<organism evidence="5 6">
    <name type="scientific">Paenibacillus thalictri</name>
    <dbReference type="NCBI Taxonomy" id="2527873"/>
    <lineage>
        <taxon>Bacteria</taxon>
        <taxon>Bacillati</taxon>
        <taxon>Bacillota</taxon>
        <taxon>Bacilli</taxon>
        <taxon>Bacillales</taxon>
        <taxon>Paenibacillaceae</taxon>
        <taxon>Paenibacillus</taxon>
    </lineage>
</organism>
<dbReference type="InterPro" id="IPR050245">
    <property type="entry name" value="PrsA_foldase"/>
</dbReference>
<keyword evidence="6" id="KW-1185">Reference proteome</keyword>
<dbReference type="Pfam" id="PF13616">
    <property type="entry name" value="Rotamase_3"/>
    <property type="match status" value="1"/>
</dbReference>
<feature type="domain" description="PpiC" evidence="4">
    <location>
        <begin position="190"/>
        <end position="295"/>
    </location>
</feature>
<dbReference type="InterPro" id="IPR027304">
    <property type="entry name" value="Trigger_fact/SurA_dom_sf"/>
</dbReference>
<dbReference type="Proteomes" id="UP000293142">
    <property type="component" value="Unassembled WGS sequence"/>
</dbReference>
<dbReference type="SUPFAM" id="SSF109998">
    <property type="entry name" value="Triger factor/SurA peptide-binding domain-like"/>
    <property type="match status" value="1"/>
</dbReference>
<dbReference type="PANTHER" id="PTHR47245:SF2">
    <property type="entry name" value="PEPTIDYL-PROLYL CIS-TRANS ISOMERASE HP_0175-RELATED"/>
    <property type="match status" value="1"/>
</dbReference>
<dbReference type="Gene3D" id="3.10.50.40">
    <property type="match status" value="1"/>
</dbReference>
<keyword evidence="3" id="KW-0732">Signal</keyword>
<name>A0A4Q9DFQ7_9BACL</name>
<sequence>MQHNKRRMRKGWVALASAVLVVALATGCTKKEEAAAPTPAPAPAQSATGGNVLVTYKDGGKVTQGEFDTFLNINKFFYPQYAQFASDPSFQQEMMNQYVTFKVLSSRADEKSKAEADKKAKEQMDQINLYFGSQEGGLEKKLKDASLTTADVEQFVKNSMYSIFSMESKVTDQQIKDNYDKKIAQDAHVYDIATVSHILIGTSDPATGKETRSKEDALKRAKEVQDKLNNGGDFVALAKEYSEDPGSKDTGGKYENVEISQWEPSFAKAAAELPLNKVSDPVETAFGYHIMFVHARSSKSFNDVKDGIKAELAEAQLYDFVEKELPGMIQTNNLPKPQPQQPAGGAPASPAPAGEAPKADAPAATPAK</sequence>
<feature type="chain" id="PRO_5039160493" evidence="3">
    <location>
        <begin position="26"/>
        <end position="368"/>
    </location>
</feature>
<feature type="compositionally biased region" description="Low complexity" evidence="2">
    <location>
        <begin position="341"/>
        <end position="368"/>
    </location>
</feature>
<feature type="signal peptide" evidence="3">
    <location>
        <begin position="1"/>
        <end position="25"/>
    </location>
</feature>
<feature type="region of interest" description="Disordered" evidence="2">
    <location>
        <begin position="328"/>
        <end position="368"/>
    </location>
</feature>
<gene>
    <name evidence="5" type="ORF">EYB31_37275</name>
</gene>
<evidence type="ECO:0000313" key="6">
    <source>
        <dbReference type="Proteomes" id="UP000293142"/>
    </source>
</evidence>
<comment type="caution">
    <text evidence="5">The sequence shown here is derived from an EMBL/GenBank/DDBJ whole genome shotgun (WGS) entry which is preliminary data.</text>
</comment>
<dbReference type="OrthoDB" id="14196at2"/>
<evidence type="ECO:0000259" key="4">
    <source>
        <dbReference type="PROSITE" id="PS50198"/>
    </source>
</evidence>
<dbReference type="InterPro" id="IPR000297">
    <property type="entry name" value="PPIase_PpiC"/>
</dbReference>
<dbReference type="SUPFAM" id="SSF54534">
    <property type="entry name" value="FKBP-like"/>
    <property type="match status" value="1"/>
</dbReference>
<dbReference type="PROSITE" id="PS51257">
    <property type="entry name" value="PROKAR_LIPOPROTEIN"/>
    <property type="match status" value="1"/>
</dbReference>
<dbReference type="PANTHER" id="PTHR47245">
    <property type="entry name" value="PEPTIDYLPROLYL ISOMERASE"/>
    <property type="match status" value="1"/>
</dbReference>